<accession>A0AAP2ZAM6</accession>
<dbReference type="EMBL" id="JAOPJZ010000022">
    <property type="protein sequence ID" value="MCU4753766.1"/>
    <property type="molecule type" value="Genomic_DNA"/>
</dbReference>
<reference evidence="2 3" key="1">
    <citation type="submission" date="2022-09" db="EMBL/GenBank/DDBJ databases">
        <title>Enrichment on poylsaccharides allowed isolation of novel metabolic and taxonomic groups of Haloarchaea.</title>
        <authorList>
            <person name="Sorokin D.Y."/>
            <person name="Elcheninov A.G."/>
            <person name="Khizhniak T.V."/>
            <person name="Kolganova T.V."/>
            <person name="Kublanov I.V."/>
        </authorList>
    </citation>
    <scope>NUCLEOTIDE SEQUENCE [LARGE SCALE GENOMIC DNA]</scope>
    <source>
        <strain evidence="2 3">AArc-curdl1</strain>
    </source>
</reference>
<dbReference type="Pfam" id="PF06243">
    <property type="entry name" value="PaaB"/>
    <property type="match status" value="1"/>
</dbReference>
<protein>
    <submittedName>
        <fullName evidence="2">Phenylacetic acid degradation protein PaaB</fullName>
    </submittedName>
</protein>
<keyword evidence="3" id="KW-1185">Reference proteome</keyword>
<evidence type="ECO:0000313" key="2">
    <source>
        <dbReference type="EMBL" id="MCU4753766.1"/>
    </source>
</evidence>
<dbReference type="InterPro" id="IPR009359">
    <property type="entry name" value="PaaB"/>
</dbReference>
<gene>
    <name evidence="2" type="ORF">OB919_17555</name>
</gene>
<comment type="caution">
    <text evidence="2">The sequence shown here is derived from an EMBL/GenBank/DDBJ whole genome shotgun (WGS) entry which is preliminary data.</text>
</comment>
<proteinExistence type="predicted"/>
<name>A0AAP2ZAM6_9EURY</name>
<evidence type="ECO:0000313" key="3">
    <source>
        <dbReference type="Proteomes" id="UP001321047"/>
    </source>
</evidence>
<dbReference type="RefSeq" id="WP_342810075.1">
    <property type="nucleotide sequence ID" value="NZ_JAOPJZ010000022.1"/>
</dbReference>
<dbReference type="Gene3D" id="3.10.20.520">
    <property type="entry name" value="Phenylacetic acid degradation B"/>
    <property type="match status" value="1"/>
</dbReference>
<dbReference type="AlphaFoldDB" id="A0AAP2ZAM6"/>
<sequence>MIWEVFRQEKSGGYHTHCGNVHAPDAQMAKLFAEVQHGRRKPTNSLWVVPQQEVAEVDAEEANFGGTTDKSYRWAMTYNRVDESFAEEVADSQREQETADRERDEVTAGGNR</sequence>
<organism evidence="2 3">
    <name type="scientific">Natronosalvus hydrolyticus</name>
    <dbReference type="NCBI Taxonomy" id="2979988"/>
    <lineage>
        <taxon>Archaea</taxon>
        <taxon>Methanobacteriati</taxon>
        <taxon>Methanobacteriota</taxon>
        <taxon>Stenosarchaea group</taxon>
        <taxon>Halobacteria</taxon>
        <taxon>Halobacteriales</taxon>
        <taxon>Natrialbaceae</taxon>
        <taxon>Natronosalvus</taxon>
    </lineage>
</organism>
<feature type="region of interest" description="Disordered" evidence="1">
    <location>
        <begin position="87"/>
        <end position="112"/>
    </location>
</feature>
<evidence type="ECO:0000256" key="1">
    <source>
        <dbReference type="SAM" id="MobiDB-lite"/>
    </source>
</evidence>
<feature type="compositionally biased region" description="Basic and acidic residues" evidence="1">
    <location>
        <begin position="91"/>
        <end position="106"/>
    </location>
</feature>
<dbReference type="InterPro" id="IPR038693">
    <property type="entry name" value="PaaB_sf"/>
</dbReference>
<dbReference type="Proteomes" id="UP001321047">
    <property type="component" value="Unassembled WGS sequence"/>
</dbReference>
<dbReference type="NCBIfam" id="NF041867">
    <property type="entry name" value="paab_haloarch"/>
    <property type="match status" value="1"/>
</dbReference>